<accession>A0A382PDW6</accession>
<name>A0A382PDW6_9ZZZZ</name>
<evidence type="ECO:0000313" key="1">
    <source>
        <dbReference type="EMBL" id="SVC70081.1"/>
    </source>
</evidence>
<gene>
    <name evidence="1" type="ORF">METZ01_LOCUS322935</name>
</gene>
<sequence length="274" mass="30548">MDTSPECSVFPELSKIECDGEAGEETMLLDTPSITRVDGAPGGRHYRVEGYDELFPSVTTVLDVINKPALAPWARNMALESVETALKKRSGTQEAITPEWISQVISEARRRPEQVRDQAADFGTQAHVAIDQIVQGLEPQIPPEMELVVNNFTEWRRDANLDLHLTETTVFSDKYRYAGAMDAIAYRDGSLVALDWKTSNGLYPEYALQVAAYANALAEMTGKPVTEAWTVRFGKATPEFEARQVIDLEKSFIAFRAALYLWRAIKGELLHPPA</sequence>
<protein>
    <recommendedName>
        <fullName evidence="2">PD-(D/E)XK endonuclease-like domain-containing protein</fullName>
    </recommendedName>
</protein>
<dbReference type="InterPro" id="IPR011335">
    <property type="entry name" value="Restrct_endonuc-II-like"/>
</dbReference>
<dbReference type="InterPro" id="IPR011604">
    <property type="entry name" value="PDDEXK-like_dom_sf"/>
</dbReference>
<dbReference type="EMBL" id="UINC01105838">
    <property type="protein sequence ID" value="SVC70081.1"/>
    <property type="molecule type" value="Genomic_DNA"/>
</dbReference>
<organism evidence="1">
    <name type="scientific">marine metagenome</name>
    <dbReference type="NCBI Taxonomy" id="408172"/>
    <lineage>
        <taxon>unclassified sequences</taxon>
        <taxon>metagenomes</taxon>
        <taxon>ecological metagenomes</taxon>
    </lineage>
</organism>
<dbReference type="SUPFAM" id="SSF52980">
    <property type="entry name" value="Restriction endonuclease-like"/>
    <property type="match status" value="1"/>
</dbReference>
<proteinExistence type="predicted"/>
<dbReference type="AlphaFoldDB" id="A0A382PDW6"/>
<reference evidence="1" key="1">
    <citation type="submission" date="2018-05" db="EMBL/GenBank/DDBJ databases">
        <authorList>
            <person name="Lanie J.A."/>
            <person name="Ng W.-L."/>
            <person name="Kazmierczak K.M."/>
            <person name="Andrzejewski T.M."/>
            <person name="Davidsen T.M."/>
            <person name="Wayne K.J."/>
            <person name="Tettelin H."/>
            <person name="Glass J.I."/>
            <person name="Rusch D."/>
            <person name="Podicherti R."/>
            <person name="Tsui H.-C.T."/>
            <person name="Winkler M.E."/>
        </authorList>
    </citation>
    <scope>NUCLEOTIDE SEQUENCE</scope>
</reference>
<evidence type="ECO:0008006" key="2">
    <source>
        <dbReference type="Google" id="ProtNLM"/>
    </source>
</evidence>
<dbReference type="Gene3D" id="3.90.320.10">
    <property type="match status" value="1"/>
</dbReference>